<dbReference type="PROSITE" id="PS51257">
    <property type="entry name" value="PROKAR_LIPOPROTEIN"/>
    <property type="match status" value="1"/>
</dbReference>
<dbReference type="HOGENOM" id="CLU_1562267_0_0_6"/>
<gene>
    <name evidence="2" type="ordered locus">XF_0964</name>
</gene>
<name>Q9PER4_XYLFA</name>
<keyword evidence="1" id="KW-0472">Membrane</keyword>
<dbReference type="KEGG" id="xfa:XF_0964"/>
<evidence type="ECO:0000313" key="3">
    <source>
        <dbReference type="Proteomes" id="UP000000812"/>
    </source>
</evidence>
<reference evidence="2 3" key="1">
    <citation type="journal article" date="2000" name="Nature">
        <title>The genome sequence of the plant pathogen Xylella fastidiosa.</title>
        <authorList>
            <person name="Simpson A.J."/>
            <person name="Reinach F.C."/>
            <person name="Arruda P."/>
            <person name="Abreu F.A."/>
            <person name="Acencio M."/>
            <person name="Alvarenga R."/>
            <person name="Alves L.M."/>
            <person name="Araya J.E."/>
            <person name="Baia G.S."/>
            <person name="Baptista C.S."/>
            <person name="Barros M.H."/>
            <person name="Bonaccorsi E.D."/>
            <person name="Bordin S."/>
            <person name="Bove J.M."/>
            <person name="Briones M.R."/>
            <person name="Bueno M.R."/>
            <person name="Camargo A.A."/>
            <person name="Camargo L.E."/>
            <person name="Carraro D.M."/>
            <person name="Carrer H."/>
            <person name="Colauto N.B."/>
            <person name="Colombo C."/>
            <person name="Costa F.F."/>
            <person name="Costa M.C."/>
            <person name="Costa-Neto C.M."/>
            <person name="Coutinho L.L."/>
            <person name="Cristofani M."/>
            <person name="Dias-Neto E."/>
            <person name="Docena C."/>
            <person name="El-Dorry H."/>
            <person name="Facincani A.P."/>
            <person name="Ferreira A.J."/>
            <person name="Ferreira V.C."/>
            <person name="Ferro J.A."/>
            <person name="Fraga J.S."/>
            <person name="Franca S.C."/>
            <person name="Franco M.C."/>
            <person name="Frohme M."/>
            <person name="Furlan L.R."/>
            <person name="Garnier M."/>
            <person name="Goldman G.H."/>
            <person name="Goldman M.H."/>
            <person name="Gomes S.L."/>
            <person name="Gruber A."/>
            <person name="Ho P.L."/>
            <person name="Hoheisel J.D."/>
            <person name="Junqueira M.L."/>
            <person name="Kemper E.L."/>
            <person name="Kitajima J.P."/>
            <person name="Krieger J.E."/>
            <person name="Kuramae E.E."/>
            <person name="Laigret F."/>
            <person name="Lambais M.R."/>
            <person name="Leite L.C."/>
            <person name="Lemos E.G."/>
            <person name="Lemos M.V."/>
            <person name="Lopes S.A."/>
            <person name="Lopes C.R."/>
            <person name="Machado J.A."/>
            <person name="Machado M.A."/>
            <person name="Madeira A.M."/>
            <person name="Madeira H.M."/>
            <person name="Marino C.L."/>
            <person name="Marques M.V."/>
            <person name="Martins E.A."/>
            <person name="Martins E.M."/>
            <person name="Matsukuma A.Y."/>
            <person name="Menck C.F."/>
            <person name="Miracca E.C."/>
            <person name="Miyaki C.Y."/>
            <person name="Monteriro-Vitorello C.B."/>
            <person name="Moon D.H."/>
            <person name="Nagai M.A."/>
            <person name="Nascimento A.L."/>
            <person name="Netto L.E."/>
            <person name="Nhani A.Jr."/>
            <person name="Nobrega F.G."/>
            <person name="Nunes L.R."/>
            <person name="Oliveira M.A."/>
            <person name="de Oliveira M.C."/>
            <person name="de Oliveira R.C."/>
            <person name="Palmieri D.A."/>
            <person name="Paris A."/>
            <person name="Peixoto B.R."/>
            <person name="Pereira G.A."/>
            <person name="Pereira H.A.Jr."/>
            <person name="Pesquero J.B."/>
            <person name="Quaggio R.B."/>
            <person name="Roberto P.G."/>
            <person name="Rodrigues V."/>
            <person name="de M Rosa A.J."/>
            <person name="de Rosa V.E.Jr."/>
            <person name="de Sa R.G."/>
            <person name="Santelli R.V."/>
            <person name="Sawasaki H.E."/>
            <person name="da Silva A.C."/>
            <person name="da Silva A.M."/>
            <person name="da Silva F.R."/>
            <person name="da Silva W.A.Jr."/>
            <person name="da Silveira J.F."/>
            <person name="Silvestri M.L."/>
            <person name="Siqueira W.J."/>
            <person name="de Souza A.A."/>
            <person name="de Souza A.P."/>
            <person name="Terenzi M.F."/>
            <person name="Truffi D."/>
            <person name="Tsai S.M."/>
            <person name="Tsuhako M.H."/>
            <person name="Vallada H."/>
            <person name="Van Sluys M.A."/>
            <person name="Verjovski-Almeida S."/>
            <person name="Vettore A.L."/>
            <person name="Zago M.A."/>
            <person name="Zatz M."/>
            <person name="Meidanis J."/>
            <person name="Setubal J.C."/>
        </authorList>
    </citation>
    <scope>NUCLEOTIDE SEQUENCE [LARGE SCALE GENOMIC DNA]</scope>
    <source>
        <strain evidence="2 3">9a5c</strain>
    </source>
</reference>
<feature type="transmembrane region" description="Helical" evidence="1">
    <location>
        <begin position="20"/>
        <end position="37"/>
    </location>
</feature>
<dbReference type="AlphaFoldDB" id="Q9PER4"/>
<dbReference type="STRING" id="160492.XF_0964"/>
<keyword evidence="1" id="KW-0812">Transmembrane</keyword>
<sequence>MRPDTPGDFSMRRSVTTLHVYALVLLVVAALSGCTLLRKGVHKDYALSPETRPLEVPPDLNIPATSGEGKILPQASSIPQEQVSDSISAKSGFTIAGDRDKVFINVGKALVDIPDVIISSKAQALGFYDVSYWDEKFLVRVARSGTGSAISVVDSRGMPATGKAAIQLIGLLKTKLAR</sequence>
<dbReference type="PIR" id="E82742">
    <property type="entry name" value="E82742"/>
</dbReference>
<organism evidence="2 3">
    <name type="scientific">Xylella fastidiosa (strain 9a5c)</name>
    <dbReference type="NCBI Taxonomy" id="160492"/>
    <lineage>
        <taxon>Bacteria</taxon>
        <taxon>Pseudomonadati</taxon>
        <taxon>Pseudomonadota</taxon>
        <taxon>Gammaproteobacteria</taxon>
        <taxon>Lysobacterales</taxon>
        <taxon>Lysobacteraceae</taxon>
        <taxon>Xylella</taxon>
    </lineage>
</organism>
<evidence type="ECO:0000256" key="1">
    <source>
        <dbReference type="SAM" id="Phobius"/>
    </source>
</evidence>
<dbReference type="Proteomes" id="UP000000812">
    <property type="component" value="Chromosome"/>
</dbReference>
<keyword evidence="1" id="KW-1133">Transmembrane helix</keyword>
<accession>Q9PER4</accession>
<evidence type="ECO:0000313" key="2">
    <source>
        <dbReference type="EMBL" id="AAF83774.1"/>
    </source>
</evidence>
<proteinExistence type="predicted"/>
<dbReference type="EMBL" id="AE003849">
    <property type="protein sequence ID" value="AAF83774.1"/>
    <property type="molecule type" value="Genomic_DNA"/>
</dbReference>
<evidence type="ECO:0008006" key="4">
    <source>
        <dbReference type="Google" id="ProtNLM"/>
    </source>
</evidence>
<dbReference type="eggNOG" id="COG3317">
    <property type="taxonomic scope" value="Bacteria"/>
</dbReference>
<protein>
    <recommendedName>
        <fullName evidence="4">Beta-barrel assembly machine subunit BamC</fullName>
    </recommendedName>
</protein>